<dbReference type="OrthoDB" id="1262810at2759"/>
<organism evidence="2 3">
    <name type="scientific">Aspergillus felis</name>
    <dbReference type="NCBI Taxonomy" id="1287682"/>
    <lineage>
        <taxon>Eukaryota</taxon>
        <taxon>Fungi</taxon>
        <taxon>Dikarya</taxon>
        <taxon>Ascomycota</taxon>
        <taxon>Pezizomycotina</taxon>
        <taxon>Eurotiomycetes</taxon>
        <taxon>Eurotiomycetidae</taxon>
        <taxon>Eurotiales</taxon>
        <taxon>Aspergillaceae</taxon>
        <taxon>Aspergillus</taxon>
        <taxon>Aspergillus subgen. Fumigati</taxon>
    </lineage>
</organism>
<dbReference type="PANTHER" id="PTHR32387:SF0">
    <property type="entry name" value="PROTEIN NO VEIN"/>
    <property type="match status" value="1"/>
</dbReference>
<dbReference type="InterPro" id="IPR052957">
    <property type="entry name" value="Auxin_embryo_med"/>
</dbReference>
<sequence length="2353" mass="267300">MSNRETAKKAVEEIGEKLGHVSPAILDRIGKLLPEERRIIEQSLRAKDEKIGHSIKTLAKNLYNSNARFVFELLQNADDNRFTLARKNNELPFISFKVYPDRIIVECNEDGFSIEDLSAICSVGESTKAASHGYIGAKGIGFKSVFIAAWKVHIQSGNFSFHFKHRRGDLGLGMVLPVWEDPEYECPDRLTRMTLYLHTEGEPHALEHLRQTIFQQLSDLQQTSLLFLRNLKQIGIFFYDDNGGMRRSKTFRVRDAPGHSVFLDATVVDGDENSTTVEQRYHVTRHTATGLPTSDSRNLLGTHEPDTAFSEADVVLAFPLTVDSKPLLEKQEIFAFLPVRESRFKFLIQSDFDTSANRQDISTTSRRNLGLLPHIASAFVMAVLEFCEDPQLCYAWPSFLPSLDDDMGDFWSPLARSIRDLIAETPVWRSRHGNSLRVIDSIMILPEDFMDSDGNPLLDDSSLDPFISTAYPAALEETLKEYGLGVGSFDLILRMLKSDLESSTSRVKSHVTSADFHSRISQLLSTIANEDEDGMRTLNELAILPLRNGEWVSANSGPVYLPKAGEIDIPADVHFRILDPAAVANEDRRALFIHLGAVEPSISAVRSAIMAKYSPLYNEVCMEDSRAHLRYLYLTHERRQIEDDFCNVYVYCDHGTMNNPHEEEIYLPGNHPYGPEALLGPTEHSQGMEVLLMHSTYFESIPSRPHSDYPPWRAWLITSLGIRERLSLVSSDGDSLSDSWTYIAETRPEKLLGLLQYLWKYQSSELRQNADLITEIQSMNARRLCNMDLPDDCRLDETYLPLSNLRALCHRFMEEDEPFPFLYLEELPDEELYSKWIFLHNDFSVGKDDDLGFLLNVLYWIQSANPDESALTSYERLWDLYIAIGAKHLAAEDRVVAGDNIKFFFSDGDYIFVPELQEDDPYDAAWAGLEHCLWDAPPNMISKYSLKYVFEQVVGEGQLEHLTQFFRHTLSIPDASSSDLTGELVERSQNHCVDFDQIFDMREFEDESLIFVTTNAEPGWYKISECLWSSTTDIRGKVTLNDHYEDLKDFFIDTLGVNTLTLQMVYDELLETSSESAIDETKSKIWSLNALLLSEGDYVDPDLLLQRSVFPVVYPDGTKGLTSAATEFAIPDREHLASQFRGRIKILDFSLEEVRRLKGFFEWTNLTHRYLSSSIKELTSFSGEATQLISAPHRDLRRKAHAILRVAATFNSPRYCANPSRLYELLRTARIEATDGVLSILRISQDGVVADVEELIGKLHISEEPSGLVVYVPKDKKAQELCFCDLLPKHLLDWLMRDPATQIPDNIGSDAVTVISMVLSIDPSATDLILERQGIIEIDVPNEDTSIDVDSIDDQITPQRSRSQDRSAAEIPLVSPDIITLSPHLNRRPSGASSEQMIFRQTAMAYHSPNPNRNRPPLLYSLHDHTAQDNMQYRTLLNRVLLAARRAAFPSSGPLDMSELNEALSGEEICHRFDDFDGIDIRDVFRPDNQHERDKKIGAAGELYVFELLTRLDPALTDWSDVNWQSTIRRYVTIHPDYANMKPWYGGETADITYDDTEGIFTALLIDHGYFDAEEWRDKHPKYYIEVKTTTGPLRTSFYMSKYQYERMRAVHNRSDHSEVYMILRVFDICGDNIGMTVYLDPEQLRLDGGLIFTGETWLVRAMLETVESGTLYYTVIVRPSALNGNELQCESAAGRTTAELMSEDISKSFWRSLGFRRIGLSSWFGFASDAKHPSRHLTRADDYELPDAPLGRLDLRLRNDLIKALTSGDNDYAEVLSRLFDDVAKDDPRWKLTDADGNTVLHFAATKTRPISTPLDALLAKLENIRTTDYYNLEAEDVSDYFSGFSDAAVSCLMSLNGSNEGTDDEWQWLKYGCTCGRCILGFLSPRMRSALEYQAEILSDQLLEDISNGELWVANNSSCLYLFSHRLRNKLKASQRMRKGLVALLGHIAACLQRNMIPSEHNVEMILRGARSSSSERFLQRGGSVEAVATMLFRWAMESDELAGNPSHLRLEAFEAKICQVPACRNDHEFGFGPRLVTVLDQEPSARPSHYFALSHKWGKPDFLMLEKCNLSDFSARLPVEQLRSTFRDAIEATRALGYNYIWIDSLCIIQDDESDWQKESAVMHLVYRNAACVLAASEAESLEQGLLDAAKPTVKTSFTRPLELLGTPATEFTIFFKPEQYLARRIANSPLLKRGWVVQERYLSRRTIYFGSPLIFECRESLMCDGHPKEVRIQRPLVPQPKIWPSLLKEEENPYKHWTRAVARFSDCALTKHADKLVAMSGIAKTLAPILGSRYVAGIWEDYLPQGLLWCLDKLSVPTEDASASYHEPDSRNLPYIGMSWIADFTTDER</sequence>
<accession>A0A8H6URM0</accession>
<dbReference type="Pfam" id="PF06985">
    <property type="entry name" value="HET"/>
    <property type="match status" value="1"/>
</dbReference>
<evidence type="ECO:0000313" key="2">
    <source>
        <dbReference type="EMBL" id="KAF7164518.1"/>
    </source>
</evidence>
<dbReference type="Gene3D" id="3.30.565.10">
    <property type="entry name" value="Histidine kinase-like ATPase, C-terminal domain"/>
    <property type="match status" value="1"/>
</dbReference>
<feature type="domain" description="Heterokaryon incompatibility" evidence="1">
    <location>
        <begin position="2053"/>
        <end position="2203"/>
    </location>
</feature>
<reference evidence="2" key="1">
    <citation type="submission" date="2020-06" db="EMBL/GenBank/DDBJ databases">
        <title>Draft genome sequences of strains closely related to Aspergillus parafelis and Aspergillus hiratsukae.</title>
        <authorList>
            <person name="Dos Santos R.A.C."/>
            <person name="Rivero-Menendez O."/>
            <person name="Steenwyk J.L."/>
            <person name="Mead M.E."/>
            <person name="Goldman G.H."/>
            <person name="Alastruey-Izquierdo A."/>
            <person name="Rokas A."/>
        </authorList>
    </citation>
    <scope>NUCLEOTIDE SEQUENCE</scope>
    <source>
        <strain evidence="2">CNM-CM5623</strain>
    </source>
</reference>
<dbReference type="Proteomes" id="UP000654922">
    <property type="component" value="Unassembled WGS sequence"/>
</dbReference>
<name>A0A8H6URM0_9EURO</name>
<gene>
    <name evidence="2" type="ORF">CNMCM5623_009015</name>
</gene>
<protein>
    <recommendedName>
        <fullName evidence="1">Heterokaryon incompatibility domain-containing protein</fullName>
    </recommendedName>
</protein>
<dbReference type="InterPro" id="IPR036890">
    <property type="entry name" value="HATPase_C_sf"/>
</dbReference>
<dbReference type="EMBL" id="JACBAE010001330">
    <property type="protein sequence ID" value="KAF7164518.1"/>
    <property type="molecule type" value="Genomic_DNA"/>
</dbReference>
<dbReference type="InterPro" id="IPR010730">
    <property type="entry name" value="HET"/>
</dbReference>
<evidence type="ECO:0000313" key="3">
    <source>
        <dbReference type="Proteomes" id="UP000654922"/>
    </source>
</evidence>
<dbReference type="PANTHER" id="PTHR32387">
    <property type="entry name" value="WU:FJ29H11"/>
    <property type="match status" value="1"/>
</dbReference>
<proteinExistence type="predicted"/>
<evidence type="ECO:0000259" key="1">
    <source>
        <dbReference type="Pfam" id="PF06985"/>
    </source>
</evidence>
<dbReference type="SUPFAM" id="SSF55874">
    <property type="entry name" value="ATPase domain of HSP90 chaperone/DNA topoisomerase II/histidine kinase"/>
    <property type="match status" value="1"/>
</dbReference>
<dbReference type="NCBIfam" id="NF047352">
    <property type="entry name" value="P_loop_sacsin"/>
    <property type="match status" value="1"/>
</dbReference>
<comment type="caution">
    <text evidence="2">The sequence shown here is derived from an EMBL/GenBank/DDBJ whole genome shotgun (WGS) entry which is preliminary data.</text>
</comment>